<keyword evidence="5 8" id="KW-0677">Repeat</keyword>
<proteinExistence type="inferred from homology"/>
<dbReference type="EMBL" id="QQTP01000007">
    <property type="protein sequence ID" value="RDJ24192.1"/>
    <property type="molecule type" value="Genomic_DNA"/>
</dbReference>
<dbReference type="PIRSF" id="PIRSF000456">
    <property type="entry name" value="UDP-GlcNAc_acltr"/>
    <property type="match status" value="1"/>
</dbReference>
<dbReference type="PANTHER" id="PTHR43480">
    <property type="entry name" value="ACYL-[ACYL-CARRIER-PROTEIN]--UDP-N-ACETYLGLUCOSAMINE O-ACYLTRANSFERASE"/>
    <property type="match status" value="1"/>
</dbReference>
<keyword evidence="2 8" id="KW-0444">Lipid biosynthesis</keyword>
<dbReference type="SUPFAM" id="SSF51161">
    <property type="entry name" value="Trimeric LpxA-like enzymes"/>
    <property type="match status" value="1"/>
</dbReference>
<dbReference type="GO" id="GO:0005737">
    <property type="term" value="C:cytoplasm"/>
    <property type="evidence" value="ECO:0007669"/>
    <property type="project" value="UniProtKB-SubCell"/>
</dbReference>
<evidence type="ECO:0000256" key="4">
    <source>
        <dbReference type="ARBA" id="ARBA00022679"/>
    </source>
</evidence>
<name>A0A370L532_9HYPH</name>
<comment type="function">
    <text evidence="8">Involved in the biosynthesis of lipid A, a phosphorylated glycolipid that anchors the lipopolysaccharide to the outer membrane of the cell.</text>
</comment>
<evidence type="ECO:0000256" key="3">
    <source>
        <dbReference type="ARBA" id="ARBA00022556"/>
    </source>
</evidence>
<evidence type="ECO:0000313" key="10">
    <source>
        <dbReference type="EMBL" id="RDJ24192.1"/>
    </source>
</evidence>
<dbReference type="EC" id="2.3.1.129" evidence="8"/>
<comment type="pathway">
    <text evidence="8">Glycolipid biosynthesis; lipid IV(A) biosynthesis; lipid IV(A) from (3R)-3-hydroxytetradecanoyl-[acyl-carrier-protein] and UDP-N-acetyl-alpha-D-glucosamine: step 1/6.</text>
</comment>
<keyword evidence="6 8" id="KW-0443">Lipid metabolism</keyword>
<evidence type="ECO:0000256" key="8">
    <source>
        <dbReference type="HAMAP-Rule" id="MF_00387"/>
    </source>
</evidence>
<evidence type="ECO:0000313" key="11">
    <source>
        <dbReference type="Proteomes" id="UP000255207"/>
    </source>
</evidence>
<dbReference type="NCBIfam" id="NF003657">
    <property type="entry name" value="PRK05289.1"/>
    <property type="match status" value="1"/>
</dbReference>
<keyword evidence="7 8" id="KW-0012">Acyltransferase</keyword>
<dbReference type="PROSITE" id="PS00101">
    <property type="entry name" value="HEXAPEP_TRANSFERASES"/>
    <property type="match status" value="1"/>
</dbReference>
<evidence type="ECO:0000256" key="1">
    <source>
        <dbReference type="ARBA" id="ARBA00022490"/>
    </source>
</evidence>
<dbReference type="RefSeq" id="WP_114830051.1">
    <property type="nucleotide sequence ID" value="NZ_QQTO01000007.1"/>
</dbReference>
<evidence type="ECO:0000256" key="2">
    <source>
        <dbReference type="ARBA" id="ARBA00022516"/>
    </source>
</evidence>
<dbReference type="AlphaFoldDB" id="A0A370L532"/>
<sequence>MSATIHPMSVVDPAAQLGEGVVIGPFCTVGPHAVLGDGVELISHVSIAGRTTVGARSKLYPFASIGHPPQDLKYRGEPSTLIIGADCMIREGVTMNPGTEGGGMTTTVGDRCFFLANSHVGHDSKIGSSVIFSNNVMCAGHVTVGDFVIVSGGAGLQQFIRIGDHAFIGGGAGVLNDVIPFGMVRDNPAHLAGLNLIGLKRRNFTREQIHELRRAYRLLFADEGTLSERVEDVASEFASHPQIHEILDFIREGGDKAICVPRDVNAPDR</sequence>
<dbReference type="InterPro" id="IPR011004">
    <property type="entry name" value="Trimer_LpxA-like_sf"/>
</dbReference>
<comment type="similarity">
    <text evidence="8">Belongs to the transferase hexapeptide repeat family. LpxA subfamily.</text>
</comment>
<gene>
    <name evidence="8" type="primary">lpxA</name>
    <name evidence="10" type="ORF">DWE98_14905</name>
</gene>
<dbReference type="InterPro" id="IPR037157">
    <property type="entry name" value="Acetyltransf_C_sf"/>
</dbReference>
<evidence type="ECO:0000256" key="7">
    <source>
        <dbReference type="ARBA" id="ARBA00023315"/>
    </source>
</evidence>
<dbReference type="UniPathway" id="UPA00359">
    <property type="reaction ID" value="UER00477"/>
</dbReference>
<organism evidence="10 11">
    <name type="scientific">Bosea caraganae</name>
    <dbReference type="NCBI Taxonomy" id="2763117"/>
    <lineage>
        <taxon>Bacteria</taxon>
        <taxon>Pseudomonadati</taxon>
        <taxon>Pseudomonadota</taxon>
        <taxon>Alphaproteobacteria</taxon>
        <taxon>Hyphomicrobiales</taxon>
        <taxon>Boseaceae</taxon>
        <taxon>Bosea</taxon>
    </lineage>
</organism>
<evidence type="ECO:0000256" key="5">
    <source>
        <dbReference type="ARBA" id="ARBA00022737"/>
    </source>
</evidence>
<evidence type="ECO:0000259" key="9">
    <source>
        <dbReference type="Pfam" id="PF13720"/>
    </source>
</evidence>
<comment type="caution">
    <text evidence="10">The sequence shown here is derived from an EMBL/GenBank/DDBJ whole genome shotgun (WGS) entry which is preliminary data.</text>
</comment>
<dbReference type="OrthoDB" id="9807278at2"/>
<dbReference type="GO" id="GO:0009245">
    <property type="term" value="P:lipid A biosynthetic process"/>
    <property type="evidence" value="ECO:0007669"/>
    <property type="project" value="UniProtKB-UniRule"/>
</dbReference>
<keyword evidence="3 8" id="KW-0441">Lipid A biosynthesis</keyword>
<feature type="domain" description="UDP N-acetylglucosamine O-acyltransferase C-terminal" evidence="9">
    <location>
        <begin position="177"/>
        <end position="253"/>
    </location>
</feature>
<dbReference type="NCBIfam" id="TIGR01852">
    <property type="entry name" value="lipid_A_lpxA"/>
    <property type="match status" value="1"/>
</dbReference>
<dbReference type="Gene3D" id="2.160.10.10">
    <property type="entry name" value="Hexapeptide repeat proteins"/>
    <property type="match status" value="1"/>
</dbReference>
<dbReference type="InterPro" id="IPR029098">
    <property type="entry name" value="Acetyltransf_C"/>
</dbReference>
<protein>
    <recommendedName>
        <fullName evidence="8">Acyl-[acyl-carrier-protein]--UDP-N-acetylglucosamine O-acyltransferase</fullName>
        <shortName evidence="8">UDP-N-acetylglucosamine acyltransferase</shortName>
        <ecNumber evidence="8">2.3.1.129</ecNumber>
    </recommendedName>
</protein>
<dbReference type="GO" id="GO:0008780">
    <property type="term" value="F:acyl-[acyl-carrier-protein]-UDP-N-acetylglucosamine O-acyltransferase activity"/>
    <property type="evidence" value="ECO:0007669"/>
    <property type="project" value="UniProtKB-UniRule"/>
</dbReference>
<keyword evidence="4 8" id="KW-0808">Transferase</keyword>
<comment type="catalytic activity">
    <reaction evidence="8">
        <text>a (3R)-hydroxyacyl-[ACP] + UDP-N-acetyl-alpha-D-glucosamine = a UDP-3-O-[(3R)-3-hydroxyacyl]-N-acetyl-alpha-D-glucosamine + holo-[ACP]</text>
        <dbReference type="Rhea" id="RHEA:67812"/>
        <dbReference type="Rhea" id="RHEA-COMP:9685"/>
        <dbReference type="Rhea" id="RHEA-COMP:9945"/>
        <dbReference type="ChEBI" id="CHEBI:57705"/>
        <dbReference type="ChEBI" id="CHEBI:64479"/>
        <dbReference type="ChEBI" id="CHEBI:78827"/>
        <dbReference type="ChEBI" id="CHEBI:173225"/>
        <dbReference type="EC" id="2.3.1.129"/>
    </reaction>
</comment>
<dbReference type="CDD" id="cd03351">
    <property type="entry name" value="LbH_UDP-GlcNAc_AT"/>
    <property type="match status" value="1"/>
</dbReference>
<dbReference type="InterPro" id="IPR010137">
    <property type="entry name" value="Lipid_A_LpxA"/>
</dbReference>
<keyword evidence="1 8" id="KW-0963">Cytoplasm</keyword>
<dbReference type="Pfam" id="PF13720">
    <property type="entry name" value="Acetyltransf_11"/>
    <property type="match status" value="1"/>
</dbReference>
<dbReference type="Gene3D" id="1.20.1180.10">
    <property type="entry name" value="Udp N-acetylglucosamine O-acyltransferase, C-terminal domain"/>
    <property type="match status" value="1"/>
</dbReference>
<dbReference type="PANTHER" id="PTHR43480:SF1">
    <property type="entry name" value="ACYL-[ACYL-CARRIER-PROTEIN]--UDP-N-ACETYLGLUCOSAMINE O-ACYLTRANSFERASE, MITOCHONDRIAL-RELATED"/>
    <property type="match status" value="1"/>
</dbReference>
<accession>A0A370L532</accession>
<evidence type="ECO:0000256" key="6">
    <source>
        <dbReference type="ARBA" id="ARBA00023098"/>
    </source>
</evidence>
<reference evidence="11" key="1">
    <citation type="submission" date="2018-07" db="EMBL/GenBank/DDBJ databases">
        <authorList>
            <person name="Safronova V.I."/>
            <person name="Chirak E.R."/>
            <person name="Sazanova A.L."/>
        </authorList>
    </citation>
    <scope>NUCLEOTIDE SEQUENCE [LARGE SCALE GENOMIC DNA]</scope>
    <source>
        <strain evidence="11">RCAM04685</strain>
    </source>
</reference>
<comment type="subunit">
    <text evidence="8">Homotrimer.</text>
</comment>
<dbReference type="GO" id="GO:0016020">
    <property type="term" value="C:membrane"/>
    <property type="evidence" value="ECO:0007669"/>
    <property type="project" value="GOC"/>
</dbReference>
<dbReference type="InterPro" id="IPR018357">
    <property type="entry name" value="Hexapep_transf_CS"/>
</dbReference>
<dbReference type="HAMAP" id="MF_00387">
    <property type="entry name" value="LpxA"/>
    <property type="match status" value="1"/>
</dbReference>
<keyword evidence="11" id="KW-1185">Reference proteome</keyword>
<comment type="subcellular location">
    <subcellularLocation>
        <location evidence="8">Cytoplasm</location>
    </subcellularLocation>
</comment>
<dbReference type="Proteomes" id="UP000255207">
    <property type="component" value="Unassembled WGS sequence"/>
</dbReference>